<dbReference type="PROSITE" id="PS00716">
    <property type="entry name" value="SIGMA70_2"/>
    <property type="match status" value="1"/>
</dbReference>
<evidence type="ECO:0000256" key="5">
    <source>
        <dbReference type="ARBA" id="ARBA00023082"/>
    </source>
</evidence>
<dbReference type="PRINTS" id="PR00046">
    <property type="entry name" value="SIGMA70FCT"/>
</dbReference>
<reference evidence="11 12" key="1">
    <citation type="submission" date="2020-05" db="EMBL/GenBank/DDBJ databases">
        <title>Azospirillum oleiclasticum sp. nov, a nitrogen-fixing and heavy crude oil-emulsifying bacterium isolated from the crude oil of Yumen Oilfield.</title>
        <authorList>
            <person name="Wu D."/>
            <person name="Cai M."/>
            <person name="Zhang X."/>
        </authorList>
    </citation>
    <scope>NUCLEOTIDE SEQUENCE [LARGE SCALE GENOMIC DNA]</scope>
    <source>
        <strain evidence="11 12">ROY-1-1-2</strain>
    </source>
</reference>
<evidence type="ECO:0000256" key="7">
    <source>
        <dbReference type="ARBA" id="ARBA00023163"/>
    </source>
</evidence>
<comment type="caution">
    <text evidence="11">The sequence shown here is derived from an EMBL/GenBank/DDBJ whole genome shotgun (WGS) entry which is preliminary data.</text>
</comment>
<evidence type="ECO:0000256" key="3">
    <source>
        <dbReference type="ARBA" id="ARBA00023015"/>
    </source>
</evidence>
<dbReference type="InterPro" id="IPR013325">
    <property type="entry name" value="RNA_pol_sigma_r2"/>
</dbReference>
<evidence type="ECO:0000256" key="6">
    <source>
        <dbReference type="ARBA" id="ARBA00023125"/>
    </source>
</evidence>
<keyword evidence="7" id="KW-0804">Transcription</keyword>
<dbReference type="SUPFAM" id="SSF88659">
    <property type="entry name" value="Sigma3 and sigma4 domains of RNA polymerase sigma factors"/>
    <property type="match status" value="1"/>
</dbReference>
<dbReference type="InterPro" id="IPR012759">
    <property type="entry name" value="RNA_pol_sigma_RpoH_proteobac"/>
</dbReference>
<gene>
    <name evidence="11" type="primary">rpoH</name>
    <name evidence="11" type="ORF">HND93_09715</name>
</gene>
<feature type="region of interest" description="Disordered" evidence="9">
    <location>
        <begin position="179"/>
        <end position="208"/>
    </location>
</feature>
<keyword evidence="4" id="KW-0346">Stress response</keyword>
<dbReference type="SUPFAM" id="SSF88946">
    <property type="entry name" value="Sigma2 domain of RNA polymerase sigma factors"/>
    <property type="match status" value="1"/>
</dbReference>
<dbReference type="PANTHER" id="PTHR30376:SF3">
    <property type="entry name" value="RNA POLYMERASE SIGMA FACTOR RPOH"/>
    <property type="match status" value="1"/>
</dbReference>
<evidence type="ECO:0000256" key="8">
    <source>
        <dbReference type="NCBIfam" id="TIGR02392"/>
    </source>
</evidence>
<evidence type="ECO:0000256" key="2">
    <source>
        <dbReference type="ARBA" id="ARBA00022490"/>
    </source>
</evidence>
<keyword evidence="2" id="KW-0963">Cytoplasm</keyword>
<protein>
    <recommendedName>
        <fullName evidence="8">RNA polymerase sigma factor RpoH</fullName>
    </recommendedName>
</protein>
<dbReference type="InterPro" id="IPR000943">
    <property type="entry name" value="RNA_pol_sigma70"/>
</dbReference>
<dbReference type="NCBIfam" id="NF005143">
    <property type="entry name" value="PRK06596.1"/>
    <property type="match status" value="1"/>
</dbReference>
<name>A0ABX2T866_9PROT</name>
<dbReference type="EMBL" id="JABFDB010000005">
    <property type="protein sequence ID" value="NYZ19990.1"/>
    <property type="molecule type" value="Genomic_DNA"/>
</dbReference>
<dbReference type="PANTHER" id="PTHR30376">
    <property type="entry name" value="SIGMA FACTOR RPOH HEAT SHOCK RELATED"/>
    <property type="match status" value="1"/>
</dbReference>
<organism evidence="11 12">
    <name type="scientific">Azospirillum oleiclasticum</name>
    <dbReference type="NCBI Taxonomy" id="2735135"/>
    <lineage>
        <taxon>Bacteria</taxon>
        <taxon>Pseudomonadati</taxon>
        <taxon>Pseudomonadota</taxon>
        <taxon>Alphaproteobacteria</taxon>
        <taxon>Rhodospirillales</taxon>
        <taxon>Azospirillaceae</taxon>
        <taxon>Azospirillum</taxon>
    </lineage>
</organism>
<dbReference type="Pfam" id="PF04542">
    <property type="entry name" value="Sigma70_r2"/>
    <property type="match status" value="1"/>
</dbReference>
<dbReference type="NCBIfam" id="TIGR02937">
    <property type="entry name" value="sigma70-ECF"/>
    <property type="match status" value="1"/>
</dbReference>
<feature type="domain" description="RNA polymerase sigma-70" evidence="10">
    <location>
        <begin position="247"/>
        <end position="273"/>
    </location>
</feature>
<evidence type="ECO:0000259" key="10">
    <source>
        <dbReference type="PROSITE" id="PS00716"/>
    </source>
</evidence>
<dbReference type="PIRSF" id="PIRSF000770">
    <property type="entry name" value="RNA_pol_sigma-SigE/K"/>
    <property type="match status" value="1"/>
</dbReference>
<dbReference type="InterPro" id="IPR007627">
    <property type="entry name" value="RNA_pol_sigma70_r2"/>
</dbReference>
<dbReference type="InterPro" id="IPR007630">
    <property type="entry name" value="RNA_pol_sigma70_r4"/>
</dbReference>
<accession>A0ABX2T866</accession>
<dbReference type="InterPro" id="IPR014284">
    <property type="entry name" value="RNA_pol_sigma-70_dom"/>
</dbReference>
<evidence type="ECO:0000256" key="9">
    <source>
        <dbReference type="SAM" id="MobiDB-lite"/>
    </source>
</evidence>
<keyword evidence="12" id="KW-1185">Reference proteome</keyword>
<keyword evidence="6" id="KW-0238">DNA-binding</keyword>
<dbReference type="Gene3D" id="1.20.140.160">
    <property type="match status" value="1"/>
</dbReference>
<sequence>MENRTQSAEPMQLYLQEARKYEYLTPEKEREYATRWRNDGDRLALDRLVGSHLRLVFKLARGYQGYGLPIADLVAEGNVGLMQAAEKFDPEKGFRFATYASWWVRAAIQEYVLHNWSLVKIGTTAAQKKLFFSLRRLKARMEELDNGDLSPEAVAYIATELDVPETEVVEMNRRLTNDSSLNAPFGEEGDSEWQDQLTDDRASQESLVGDAEERRERLSFLKLGLEALDDRERAILVARRLADEPQTLEELSARFHVSRERVRQLEVRAFEKVQKAVLARSRAQQIAAADKGRDWGRGEMSRALISA</sequence>
<dbReference type="Pfam" id="PF00140">
    <property type="entry name" value="Sigma70_r1_2"/>
    <property type="match status" value="1"/>
</dbReference>
<keyword evidence="5" id="KW-0731">Sigma factor</keyword>
<dbReference type="Pfam" id="PF04545">
    <property type="entry name" value="Sigma70_r4"/>
    <property type="match status" value="1"/>
</dbReference>
<evidence type="ECO:0000256" key="4">
    <source>
        <dbReference type="ARBA" id="ARBA00023016"/>
    </source>
</evidence>
<comment type="similarity">
    <text evidence="1">Belongs to the sigma-70 factor family.</text>
</comment>
<dbReference type="InterPro" id="IPR013324">
    <property type="entry name" value="RNA_pol_sigma_r3/r4-like"/>
</dbReference>
<proteinExistence type="inferred from homology"/>
<dbReference type="NCBIfam" id="TIGR02392">
    <property type="entry name" value="rpoH_proteo"/>
    <property type="match status" value="1"/>
</dbReference>
<dbReference type="InterPro" id="IPR009042">
    <property type="entry name" value="RNA_pol_sigma70_r1_2"/>
</dbReference>
<evidence type="ECO:0000313" key="12">
    <source>
        <dbReference type="Proteomes" id="UP000584642"/>
    </source>
</evidence>
<dbReference type="Gene3D" id="1.20.120.1810">
    <property type="match status" value="1"/>
</dbReference>
<dbReference type="Proteomes" id="UP000584642">
    <property type="component" value="Unassembled WGS sequence"/>
</dbReference>
<dbReference type="CDD" id="cd06171">
    <property type="entry name" value="Sigma70_r4"/>
    <property type="match status" value="1"/>
</dbReference>
<evidence type="ECO:0000313" key="11">
    <source>
        <dbReference type="EMBL" id="NYZ19990.1"/>
    </source>
</evidence>
<evidence type="ECO:0000256" key="1">
    <source>
        <dbReference type="ARBA" id="ARBA00007788"/>
    </source>
</evidence>
<dbReference type="InterPro" id="IPR050813">
    <property type="entry name" value="Sigma-70_Factor"/>
</dbReference>
<keyword evidence="3" id="KW-0805">Transcription regulation</keyword>